<dbReference type="OrthoDB" id="3539704at2759"/>
<protein>
    <submittedName>
        <fullName evidence="2">Uncharacterized protein</fullName>
    </submittedName>
</protein>
<comment type="caution">
    <text evidence="2">The sequence shown here is derived from an EMBL/GenBank/DDBJ whole genome shotgun (WGS) entry which is preliminary data.</text>
</comment>
<dbReference type="AlphaFoldDB" id="A0A4Z1EKE8"/>
<organism evidence="2 3">
    <name type="scientific">Botrytis tulipae</name>
    <dbReference type="NCBI Taxonomy" id="87230"/>
    <lineage>
        <taxon>Eukaryota</taxon>
        <taxon>Fungi</taxon>
        <taxon>Dikarya</taxon>
        <taxon>Ascomycota</taxon>
        <taxon>Pezizomycotina</taxon>
        <taxon>Leotiomycetes</taxon>
        <taxon>Helotiales</taxon>
        <taxon>Sclerotiniaceae</taxon>
        <taxon>Botrytis</taxon>
    </lineage>
</organism>
<feature type="compositionally biased region" description="Polar residues" evidence="1">
    <location>
        <begin position="165"/>
        <end position="176"/>
    </location>
</feature>
<dbReference type="EMBL" id="PQXH01000155">
    <property type="protein sequence ID" value="TGO09761.1"/>
    <property type="molecule type" value="Genomic_DNA"/>
</dbReference>
<accession>A0A4Z1EKE8</accession>
<dbReference type="Proteomes" id="UP000297777">
    <property type="component" value="Unassembled WGS sequence"/>
</dbReference>
<gene>
    <name evidence="2" type="ORF">BTUL_0155g00160</name>
</gene>
<evidence type="ECO:0000313" key="2">
    <source>
        <dbReference type="EMBL" id="TGO09761.1"/>
    </source>
</evidence>
<evidence type="ECO:0000313" key="3">
    <source>
        <dbReference type="Proteomes" id="UP000297777"/>
    </source>
</evidence>
<proteinExistence type="predicted"/>
<evidence type="ECO:0000256" key="1">
    <source>
        <dbReference type="SAM" id="MobiDB-lite"/>
    </source>
</evidence>
<name>A0A4Z1EKE8_9HELO</name>
<keyword evidence="3" id="KW-1185">Reference proteome</keyword>
<feature type="compositionally biased region" description="Basic and acidic residues" evidence="1">
    <location>
        <begin position="102"/>
        <end position="135"/>
    </location>
</feature>
<feature type="region of interest" description="Disordered" evidence="1">
    <location>
        <begin position="102"/>
        <end position="176"/>
    </location>
</feature>
<sequence length="359" mass="40181">MVTSQVSLGQSEGLNGKMIAEWAQEWQSEVVELANTNGHGWSERDLSELGENLMRTLAKVIDPILSSRVTEYYLNASQSATIAPLSTGGTKIAPPDALKRKYSSLEKPDTRPKLPEKNSKGTAKDLKKLASKESKVPPARTSLTRSRKSAPLQSGISRPRLQSPPKISSKNGLVNSSMVKNVTKDHDLRDDWLLDSQSNTVESQIPKKQQVRSYTYRKEKTVVSPKTLKLVIVSSEKADASRYEVNDSEWAFSESTLLRAIVYDKPHPIEQPGRLKMVIRNDDSITIKWNEVISDYARWGKPPAVAIQSWGLDFAFKALGPLFERVTKNSGEWETWSADELVKGSKVDWFICARDLHTI</sequence>
<reference evidence="2 3" key="1">
    <citation type="submission" date="2017-12" db="EMBL/GenBank/DDBJ databases">
        <title>Comparative genomics of Botrytis spp.</title>
        <authorList>
            <person name="Valero-Jimenez C.A."/>
            <person name="Tapia P."/>
            <person name="Veloso J."/>
            <person name="Silva-Moreno E."/>
            <person name="Staats M."/>
            <person name="Valdes J.H."/>
            <person name="Van Kan J.A.L."/>
        </authorList>
    </citation>
    <scope>NUCLEOTIDE SEQUENCE [LARGE SCALE GENOMIC DNA]</scope>
    <source>
        <strain evidence="2 3">Bt9001</strain>
    </source>
</reference>